<evidence type="ECO:0000259" key="1">
    <source>
        <dbReference type="PROSITE" id="PS50943"/>
    </source>
</evidence>
<dbReference type="RefSeq" id="WP_341376780.1">
    <property type="nucleotide sequence ID" value="NZ_JBBUTF010000036.1"/>
</dbReference>
<gene>
    <name evidence="2" type="ORF">AACH11_23795</name>
</gene>
<organism evidence="2 3">
    <name type="scientific">Pseudaquabacterium rugosum</name>
    <dbReference type="NCBI Taxonomy" id="2984194"/>
    <lineage>
        <taxon>Bacteria</taxon>
        <taxon>Pseudomonadati</taxon>
        <taxon>Pseudomonadota</taxon>
        <taxon>Betaproteobacteria</taxon>
        <taxon>Burkholderiales</taxon>
        <taxon>Sphaerotilaceae</taxon>
        <taxon>Pseudaquabacterium</taxon>
    </lineage>
</organism>
<dbReference type="EMBL" id="JBBUTF010000036">
    <property type="protein sequence ID" value="MEK8028992.1"/>
    <property type="molecule type" value="Genomic_DNA"/>
</dbReference>
<evidence type="ECO:0000313" key="3">
    <source>
        <dbReference type="Proteomes" id="UP001368500"/>
    </source>
</evidence>
<proteinExistence type="predicted"/>
<dbReference type="Proteomes" id="UP001368500">
    <property type="component" value="Unassembled WGS sequence"/>
</dbReference>
<protein>
    <submittedName>
        <fullName evidence="2">Helix-turn-helix transcriptional regulator</fullName>
    </submittedName>
</protein>
<dbReference type="CDD" id="cd00093">
    <property type="entry name" value="HTH_XRE"/>
    <property type="match status" value="1"/>
</dbReference>
<dbReference type="PROSITE" id="PS50943">
    <property type="entry name" value="HTH_CROC1"/>
    <property type="match status" value="1"/>
</dbReference>
<accession>A0ABU9BGA2</accession>
<dbReference type="InterPro" id="IPR001387">
    <property type="entry name" value="Cro/C1-type_HTH"/>
</dbReference>
<dbReference type="InterPro" id="IPR010982">
    <property type="entry name" value="Lambda_DNA-bd_dom_sf"/>
</dbReference>
<dbReference type="SUPFAM" id="SSF47413">
    <property type="entry name" value="lambda repressor-like DNA-binding domains"/>
    <property type="match status" value="1"/>
</dbReference>
<comment type="caution">
    <text evidence="2">The sequence shown here is derived from an EMBL/GenBank/DDBJ whole genome shotgun (WGS) entry which is preliminary data.</text>
</comment>
<sequence>MDDDAFARNLRLLCSFYPSIAEVCRRLDLNRPQFNRYLSGRFRPGAGTLRRLCDFFGVEPHEILLPHPQFERLVQVRPRAQPARLAEADAQLHGTLQRLVRDGCGSGLDRFCGHYFETYHSMACPGRVLRTLVVLRREGDRIVYQRTERLVEHPGQRASHGIYRGTVHMLGDRIFLNDLETLTGLELTQTVLFPSFRNRVSRLTGLRLGVSGSGERMPCCARVVWDWLGPRIDLRRALRLCGLYAPDDPALDEATRAAIRNDIAPGEWHLRARHG</sequence>
<keyword evidence="3" id="KW-1185">Reference proteome</keyword>
<dbReference type="Gene3D" id="1.10.260.40">
    <property type="entry name" value="lambda repressor-like DNA-binding domains"/>
    <property type="match status" value="1"/>
</dbReference>
<dbReference type="Pfam" id="PF13443">
    <property type="entry name" value="HTH_26"/>
    <property type="match status" value="1"/>
</dbReference>
<evidence type="ECO:0000313" key="2">
    <source>
        <dbReference type="EMBL" id="MEK8028992.1"/>
    </source>
</evidence>
<reference evidence="2 3" key="1">
    <citation type="submission" date="2024-04" db="EMBL/GenBank/DDBJ databases">
        <title>Novel species of the genus Ideonella isolated from streams.</title>
        <authorList>
            <person name="Lu H."/>
        </authorList>
    </citation>
    <scope>NUCLEOTIDE SEQUENCE [LARGE SCALE GENOMIC DNA]</scope>
    <source>
        <strain evidence="2 3">BYS139W</strain>
    </source>
</reference>
<name>A0ABU9BGA2_9BURK</name>
<feature type="domain" description="HTH cro/C1-type" evidence="1">
    <location>
        <begin position="19"/>
        <end position="63"/>
    </location>
</feature>